<dbReference type="InterPro" id="IPR050250">
    <property type="entry name" value="Macrolide_Exporter_MacB"/>
</dbReference>
<organism evidence="10 11">
    <name type="scientific">Clostridium sulfidigenes</name>
    <dbReference type="NCBI Taxonomy" id="318464"/>
    <lineage>
        <taxon>Bacteria</taxon>
        <taxon>Bacillati</taxon>
        <taxon>Bacillota</taxon>
        <taxon>Clostridia</taxon>
        <taxon>Eubacteriales</taxon>
        <taxon>Clostridiaceae</taxon>
        <taxon>Clostridium</taxon>
    </lineage>
</organism>
<name>A0A084JFM5_9CLOT</name>
<accession>A0A084JFM5</accession>
<dbReference type="eggNOG" id="COG0577">
    <property type="taxonomic scope" value="Bacteria"/>
</dbReference>
<dbReference type="GO" id="GO:0022857">
    <property type="term" value="F:transmembrane transporter activity"/>
    <property type="evidence" value="ECO:0007669"/>
    <property type="project" value="TreeGrafter"/>
</dbReference>
<evidence type="ECO:0008006" key="12">
    <source>
        <dbReference type="Google" id="ProtNLM"/>
    </source>
</evidence>
<keyword evidence="4 7" id="KW-1133">Transmembrane helix</keyword>
<evidence type="ECO:0000256" key="5">
    <source>
        <dbReference type="ARBA" id="ARBA00023136"/>
    </source>
</evidence>
<dbReference type="RefSeq" id="WP_035130711.1">
    <property type="nucleotide sequence ID" value="NZ_JPMD01000008.1"/>
</dbReference>
<comment type="caution">
    <text evidence="10">The sequence shown here is derived from an EMBL/GenBank/DDBJ whole genome shotgun (WGS) entry which is preliminary data.</text>
</comment>
<evidence type="ECO:0000259" key="9">
    <source>
        <dbReference type="Pfam" id="PF12704"/>
    </source>
</evidence>
<gene>
    <name evidence="10" type="ORF">IO99_04435</name>
</gene>
<comment type="similarity">
    <text evidence="6">Belongs to the ABC-4 integral membrane protein family.</text>
</comment>
<dbReference type="InterPro" id="IPR003838">
    <property type="entry name" value="ABC3_permease_C"/>
</dbReference>
<feature type="transmembrane region" description="Helical" evidence="7">
    <location>
        <begin position="276"/>
        <end position="300"/>
    </location>
</feature>
<dbReference type="Pfam" id="PF02687">
    <property type="entry name" value="FtsX"/>
    <property type="match status" value="1"/>
</dbReference>
<feature type="transmembrane region" description="Helical" evidence="7">
    <location>
        <begin position="21"/>
        <end position="41"/>
    </location>
</feature>
<dbReference type="STRING" id="318464.IO99_04435"/>
<evidence type="ECO:0000256" key="3">
    <source>
        <dbReference type="ARBA" id="ARBA00022692"/>
    </source>
</evidence>
<dbReference type="PANTHER" id="PTHR30572">
    <property type="entry name" value="MEMBRANE COMPONENT OF TRANSPORTER-RELATED"/>
    <property type="match status" value="1"/>
</dbReference>
<feature type="transmembrane region" description="Helical" evidence="7">
    <location>
        <begin position="359"/>
        <end position="381"/>
    </location>
</feature>
<keyword evidence="11" id="KW-1185">Reference proteome</keyword>
<evidence type="ECO:0000256" key="6">
    <source>
        <dbReference type="ARBA" id="ARBA00038076"/>
    </source>
</evidence>
<dbReference type="Proteomes" id="UP000028542">
    <property type="component" value="Unassembled WGS sequence"/>
</dbReference>
<evidence type="ECO:0000259" key="8">
    <source>
        <dbReference type="Pfam" id="PF02687"/>
    </source>
</evidence>
<keyword evidence="3 7" id="KW-0812">Transmembrane</keyword>
<comment type="subcellular location">
    <subcellularLocation>
        <location evidence="1">Cell membrane</location>
        <topology evidence="1">Multi-pass membrane protein</topology>
    </subcellularLocation>
</comment>
<dbReference type="Pfam" id="PF12704">
    <property type="entry name" value="MacB_PCD"/>
    <property type="match status" value="1"/>
</dbReference>
<reference evidence="10 11" key="1">
    <citation type="submission" date="2014-07" db="EMBL/GenBank/DDBJ databases">
        <title>Draft genome of Clostridium sulfidigenes 113A isolated from sediments associated with methane hydrate from Krishna Godavari basin.</title>
        <authorList>
            <person name="Honkalas V.S."/>
            <person name="Dabir A.P."/>
            <person name="Arora P."/>
            <person name="Dhakephalkar P.K."/>
        </authorList>
    </citation>
    <scope>NUCLEOTIDE SEQUENCE [LARGE SCALE GENOMIC DNA]</scope>
    <source>
        <strain evidence="10 11">113A</strain>
    </source>
</reference>
<dbReference type="EMBL" id="JPMD01000008">
    <property type="protein sequence ID" value="KEZ87759.1"/>
    <property type="molecule type" value="Genomic_DNA"/>
</dbReference>
<keyword evidence="5 7" id="KW-0472">Membrane</keyword>
<sequence>MKLSVLIFSALRNLIRNRKRSFLTMLGIIIGIAAVITIVALGEGYKNKTIKDFTGENEGKVVLNAMFTPSNAEHINATGNSFNNNDKRAVERLQGIESVEYIYSSNEYGELVDLQVRGATIQGMASEVEKTDSPKIIGRNLSEKDNENSTRTMVLRESVIGDKVGEKEELIGGIATLKGITFEIVGIIESDEDEEFSFSFKPDIQIPKNTYDKFFPSSDVVQGMSITLVNGVNVKDTIKSIENTLNEEGSKKAEGEYMVMDTSGIIKIMGSVLNTLTLFIAGVAGISLFIAGIGVMNMVYTSVSERTLEIGIKRSIGARRKDIKREFLVEGVVITVTGGVIGYVFGIIIANIISYFMHMAIIPSLFTASVAIGISIFIGIVSSIIPANKAASANTIDILK</sequence>
<dbReference type="PANTHER" id="PTHR30572:SF4">
    <property type="entry name" value="ABC TRANSPORTER PERMEASE YTRF"/>
    <property type="match status" value="1"/>
</dbReference>
<keyword evidence="2" id="KW-1003">Cell membrane</keyword>
<protein>
    <recommendedName>
        <fullName evidence="12">ABC transporter permease</fullName>
    </recommendedName>
</protein>
<evidence type="ECO:0000256" key="4">
    <source>
        <dbReference type="ARBA" id="ARBA00022989"/>
    </source>
</evidence>
<dbReference type="InterPro" id="IPR025857">
    <property type="entry name" value="MacB_PCD"/>
</dbReference>
<evidence type="ECO:0000313" key="10">
    <source>
        <dbReference type="EMBL" id="KEZ87759.1"/>
    </source>
</evidence>
<feature type="domain" description="MacB-like periplasmic core" evidence="9">
    <location>
        <begin position="21"/>
        <end position="243"/>
    </location>
</feature>
<proteinExistence type="inferred from homology"/>
<feature type="domain" description="ABC3 transporter permease C-terminal" evidence="8">
    <location>
        <begin position="283"/>
        <end position="394"/>
    </location>
</feature>
<feature type="transmembrane region" description="Helical" evidence="7">
    <location>
        <begin position="327"/>
        <end position="353"/>
    </location>
</feature>
<evidence type="ECO:0000256" key="7">
    <source>
        <dbReference type="SAM" id="Phobius"/>
    </source>
</evidence>
<evidence type="ECO:0000313" key="11">
    <source>
        <dbReference type="Proteomes" id="UP000028542"/>
    </source>
</evidence>
<dbReference type="GO" id="GO:0005886">
    <property type="term" value="C:plasma membrane"/>
    <property type="evidence" value="ECO:0007669"/>
    <property type="project" value="UniProtKB-SubCell"/>
</dbReference>
<evidence type="ECO:0000256" key="2">
    <source>
        <dbReference type="ARBA" id="ARBA00022475"/>
    </source>
</evidence>
<evidence type="ECO:0000256" key="1">
    <source>
        <dbReference type="ARBA" id="ARBA00004651"/>
    </source>
</evidence>
<dbReference type="AlphaFoldDB" id="A0A084JFM5"/>